<dbReference type="PANTHER" id="PTHR34310:SF9">
    <property type="entry name" value="BLR5716 PROTEIN"/>
    <property type="match status" value="1"/>
</dbReference>
<feature type="domain" description="DUF427" evidence="1">
    <location>
        <begin position="163"/>
        <end position="255"/>
    </location>
</feature>
<dbReference type="AlphaFoldDB" id="A0A4P7GM35"/>
<dbReference type="InterPro" id="IPR007361">
    <property type="entry name" value="DUF427"/>
</dbReference>
<reference evidence="2 3" key="1">
    <citation type="submission" date="2019-03" db="EMBL/GenBank/DDBJ databases">
        <title>Three New Species of Nocardioides, Nocardioides euryhalodurans sp. nov., Nocardioides seonyuensis sp. nov. and Nocardioides eburneoflavus sp. nov., Iolated from Soil.</title>
        <authorList>
            <person name="Roh S.G."/>
            <person name="Lee C."/>
            <person name="Kim M.-K."/>
            <person name="Kim S.B."/>
        </authorList>
    </citation>
    <scope>NUCLEOTIDE SEQUENCE [LARGE SCALE GENOMIC DNA]</scope>
    <source>
        <strain evidence="2 3">MMS17-SY117</strain>
    </source>
</reference>
<proteinExistence type="predicted"/>
<dbReference type="OrthoDB" id="285364at2"/>
<evidence type="ECO:0000259" key="1">
    <source>
        <dbReference type="Pfam" id="PF04248"/>
    </source>
</evidence>
<organism evidence="2 3">
    <name type="scientific">Nocardioides euryhalodurans</name>
    <dbReference type="NCBI Taxonomy" id="2518370"/>
    <lineage>
        <taxon>Bacteria</taxon>
        <taxon>Bacillati</taxon>
        <taxon>Actinomycetota</taxon>
        <taxon>Actinomycetes</taxon>
        <taxon>Propionibacteriales</taxon>
        <taxon>Nocardioidaceae</taxon>
        <taxon>Nocardioides</taxon>
    </lineage>
</organism>
<dbReference type="PANTHER" id="PTHR34310">
    <property type="entry name" value="DUF427 DOMAIN PROTEIN (AFU_ORTHOLOGUE AFUA_3G02220)"/>
    <property type="match status" value="1"/>
</dbReference>
<dbReference type="Proteomes" id="UP000294894">
    <property type="component" value="Chromosome"/>
</dbReference>
<dbReference type="InterPro" id="IPR038694">
    <property type="entry name" value="DUF427_sf"/>
</dbReference>
<dbReference type="RefSeq" id="WP_135077631.1">
    <property type="nucleotide sequence ID" value="NZ_CP038267.1"/>
</dbReference>
<evidence type="ECO:0000313" key="2">
    <source>
        <dbReference type="EMBL" id="QBR92827.1"/>
    </source>
</evidence>
<name>A0A4P7GM35_9ACTN</name>
<gene>
    <name evidence="2" type="ORF">EXE57_11485</name>
</gene>
<dbReference type="EMBL" id="CP038267">
    <property type="protein sequence ID" value="QBR92827.1"/>
    <property type="molecule type" value="Genomic_DNA"/>
</dbReference>
<accession>A0A4P7GM35</accession>
<sequence>MALRLDHAWMRSLPELRWQPVVKRVTVRLGDQLVAVTDHPVLVFEPKRVVASYAVPLADLRVALEPGPTGPPPDYRPVGFGEGGPPLLDPSVPFAVHSADGEPVLVRAGGRTGAGFRLSDPVLHDHVVLDFDAFEWWEEDEPLLGHARDPYHRIDVRRSSRRVRISHEGVVLAESAEPRMLFEGTFPLPRYYLPRGDVVADLLPSTLDTTCAYKGRATHYDVRAGDAVLPAAAWTYEDPLDDARDVIGLVSFYQERLDLEVDGEPQERVRTPWSE</sequence>
<protein>
    <submittedName>
        <fullName evidence="2">DUF427 domain-containing protein</fullName>
    </submittedName>
</protein>
<dbReference type="KEGG" id="noy:EXE57_11485"/>
<keyword evidence="3" id="KW-1185">Reference proteome</keyword>
<dbReference type="Gene3D" id="2.170.150.40">
    <property type="entry name" value="Domain of unknown function (DUF427)"/>
    <property type="match status" value="1"/>
</dbReference>
<dbReference type="Pfam" id="PF04248">
    <property type="entry name" value="NTP_transf_9"/>
    <property type="match status" value="1"/>
</dbReference>
<evidence type="ECO:0000313" key="3">
    <source>
        <dbReference type="Proteomes" id="UP000294894"/>
    </source>
</evidence>